<keyword evidence="2" id="KW-1185">Reference proteome</keyword>
<organism evidence="1 2">
    <name type="scientific">Ataeniobius toweri</name>
    <dbReference type="NCBI Taxonomy" id="208326"/>
    <lineage>
        <taxon>Eukaryota</taxon>
        <taxon>Metazoa</taxon>
        <taxon>Chordata</taxon>
        <taxon>Craniata</taxon>
        <taxon>Vertebrata</taxon>
        <taxon>Euteleostomi</taxon>
        <taxon>Actinopterygii</taxon>
        <taxon>Neopterygii</taxon>
        <taxon>Teleostei</taxon>
        <taxon>Neoteleostei</taxon>
        <taxon>Acanthomorphata</taxon>
        <taxon>Ovalentaria</taxon>
        <taxon>Atherinomorphae</taxon>
        <taxon>Cyprinodontiformes</taxon>
        <taxon>Goodeidae</taxon>
        <taxon>Ataeniobius</taxon>
    </lineage>
</organism>
<accession>A0ABU7CJV8</accession>
<evidence type="ECO:0000313" key="1">
    <source>
        <dbReference type="EMBL" id="MED6262924.1"/>
    </source>
</evidence>
<protein>
    <submittedName>
        <fullName evidence="1">Uncharacterized protein</fullName>
    </submittedName>
</protein>
<proteinExistence type="predicted"/>
<comment type="caution">
    <text evidence="1">The sequence shown here is derived from an EMBL/GenBank/DDBJ whole genome shotgun (WGS) entry which is preliminary data.</text>
</comment>
<sequence length="112" mass="12763">MQAKEAIGALILLSSEERKGLNGYSIEQCEGRIQELLQVIKNPPKDRQVANVLGQLTLLYLQRVMLEVDQHFKLQFELDDTLQTIDATRCEMLEVKDNLEAAEMRARRFGGS</sequence>
<dbReference type="Proteomes" id="UP001345963">
    <property type="component" value="Unassembled WGS sequence"/>
</dbReference>
<dbReference type="EMBL" id="JAHUTI010096271">
    <property type="protein sequence ID" value="MED6262924.1"/>
    <property type="molecule type" value="Genomic_DNA"/>
</dbReference>
<gene>
    <name evidence="1" type="ORF">ATANTOWER_029697</name>
</gene>
<name>A0ABU7CJV8_9TELE</name>
<reference evidence="1 2" key="1">
    <citation type="submission" date="2021-07" db="EMBL/GenBank/DDBJ databases">
        <authorList>
            <person name="Palmer J.M."/>
        </authorList>
    </citation>
    <scope>NUCLEOTIDE SEQUENCE [LARGE SCALE GENOMIC DNA]</scope>
    <source>
        <strain evidence="1 2">AT_MEX2019</strain>
        <tissue evidence="1">Muscle</tissue>
    </source>
</reference>
<evidence type="ECO:0000313" key="2">
    <source>
        <dbReference type="Proteomes" id="UP001345963"/>
    </source>
</evidence>